<evidence type="ECO:0000313" key="1">
    <source>
        <dbReference type="EMBL" id="CAC5365019.1"/>
    </source>
</evidence>
<accession>A0A6J8ABI6</accession>
<dbReference type="Proteomes" id="UP000507470">
    <property type="component" value="Unassembled WGS sequence"/>
</dbReference>
<organism evidence="1 2">
    <name type="scientific">Mytilus coruscus</name>
    <name type="common">Sea mussel</name>
    <dbReference type="NCBI Taxonomy" id="42192"/>
    <lineage>
        <taxon>Eukaryota</taxon>
        <taxon>Metazoa</taxon>
        <taxon>Spiralia</taxon>
        <taxon>Lophotrochozoa</taxon>
        <taxon>Mollusca</taxon>
        <taxon>Bivalvia</taxon>
        <taxon>Autobranchia</taxon>
        <taxon>Pteriomorphia</taxon>
        <taxon>Mytilida</taxon>
        <taxon>Mytiloidea</taxon>
        <taxon>Mytilidae</taxon>
        <taxon>Mytilinae</taxon>
        <taxon>Mytilus</taxon>
    </lineage>
</organism>
<reference evidence="1 2" key="1">
    <citation type="submission" date="2020-06" db="EMBL/GenBank/DDBJ databases">
        <authorList>
            <person name="Li R."/>
            <person name="Bekaert M."/>
        </authorList>
    </citation>
    <scope>NUCLEOTIDE SEQUENCE [LARGE SCALE GENOMIC DNA]</scope>
    <source>
        <strain evidence="2">wild</strain>
    </source>
</reference>
<protein>
    <recommendedName>
        <fullName evidence="3">Endonuclease/exonuclease/phosphatase domain-containing protein</fullName>
    </recommendedName>
</protein>
<evidence type="ECO:0008006" key="3">
    <source>
        <dbReference type="Google" id="ProtNLM"/>
    </source>
</evidence>
<name>A0A6J8ABI6_MYTCO</name>
<dbReference type="InterPro" id="IPR036691">
    <property type="entry name" value="Endo/exonu/phosph_ase_sf"/>
</dbReference>
<dbReference type="AlphaFoldDB" id="A0A6J8ABI6"/>
<dbReference type="OrthoDB" id="7700509at2759"/>
<keyword evidence="2" id="KW-1185">Reference proteome</keyword>
<sequence>MREDLLDTQIKSNIENLVFYNIPEKDDEDCLEESLLFCEKYLKMQNVRDSIQILRANRMSNRGVRIRPILVKFGNYKQREEVRKNDKNLKDTQFGISEELPEYCNKGRVFVCGDFNSRTGLINVILPSDNLDRYIDVIWHDEIPNIPTRGSMDTIANRFANGRSVIDYMCVLASPNDYEKISYFGILNINEFSDHSPLVFEVGIKTVTEENLPKVSSFIKWDKDKVEENKTKLNLHKNVMTEIDENLQQVNDANGGKIINRYNL</sequence>
<dbReference type="EMBL" id="CACVKT020001098">
    <property type="protein sequence ID" value="CAC5365019.1"/>
    <property type="molecule type" value="Genomic_DNA"/>
</dbReference>
<dbReference type="Gene3D" id="3.60.10.10">
    <property type="entry name" value="Endonuclease/exonuclease/phosphatase"/>
    <property type="match status" value="1"/>
</dbReference>
<dbReference type="SUPFAM" id="SSF56219">
    <property type="entry name" value="DNase I-like"/>
    <property type="match status" value="1"/>
</dbReference>
<gene>
    <name evidence="1" type="ORF">MCOR_5849</name>
</gene>
<evidence type="ECO:0000313" key="2">
    <source>
        <dbReference type="Proteomes" id="UP000507470"/>
    </source>
</evidence>
<proteinExistence type="predicted"/>